<gene>
    <name evidence="1" type="ORF">LTR05_006238</name>
</gene>
<name>A0AAN7Y9P7_9EURO</name>
<evidence type="ECO:0000313" key="1">
    <source>
        <dbReference type="EMBL" id="KAK5083733.1"/>
    </source>
</evidence>
<dbReference type="EMBL" id="JAVRRJ010000006">
    <property type="protein sequence ID" value="KAK5083733.1"/>
    <property type="molecule type" value="Genomic_DNA"/>
</dbReference>
<reference evidence="1 2" key="1">
    <citation type="submission" date="2023-08" db="EMBL/GenBank/DDBJ databases">
        <title>Black Yeasts Isolated from many extreme environments.</title>
        <authorList>
            <person name="Coleine C."/>
            <person name="Stajich J.E."/>
            <person name="Selbmann L."/>
        </authorList>
    </citation>
    <scope>NUCLEOTIDE SEQUENCE [LARGE SCALE GENOMIC DNA]</scope>
    <source>
        <strain evidence="1 2">CCFEE 5910</strain>
    </source>
</reference>
<dbReference type="Proteomes" id="UP001309876">
    <property type="component" value="Unassembled WGS sequence"/>
</dbReference>
<proteinExistence type="predicted"/>
<comment type="caution">
    <text evidence="1">The sequence shown here is derived from an EMBL/GenBank/DDBJ whole genome shotgun (WGS) entry which is preliminary data.</text>
</comment>
<organism evidence="1 2">
    <name type="scientific">Lithohypha guttulata</name>
    <dbReference type="NCBI Taxonomy" id="1690604"/>
    <lineage>
        <taxon>Eukaryota</taxon>
        <taxon>Fungi</taxon>
        <taxon>Dikarya</taxon>
        <taxon>Ascomycota</taxon>
        <taxon>Pezizomycotina</taxon>
        <taxon>Eurotiomycetes</taxon>
        <taxon>Chaetothyriomycetidae</taxon>
        <taxon>Chaetothyriales</taxon>
        <taxon>Trichomeriaceae</taxon>
        <taxon>Lithohypha</taxon>
    </lineage>
</organism>
<accession>A0AAN7Y9P7</accession>
<evidence type="ECO:0000313" key="2">
    <source>
        <dbReference type="Proteomes" id="UP001309876"/>
    </source>
</evidence>
<protein>
    <submittedName>
        <fullName evidence="1">Uncharacterized protein</fullName>
    </submittedName>
</protein>
<keyword evidence="2" id="KW-1185">Reference proteome</keyword>
<dbReference type="AlphaFoldDB" id="A0AAN7Y9P7"/>
<sequence>MKRVLLLSLEDYPDLGEIYYDFIDELSKNCVLLRATTVKDAIKHLVQNPREPLYALFVEEPTLVQYLGDNEEDDEQDLFNGRVRVLADAIAAFTRNGGTTVFAYACSNLVSPNELNTFSSDILNLL</sequence>